<proteinExistence type="predicted"/>
<evidence type="ECO:0000256" key="5">
    <source>
        <dbReference type="SAM" id="MobiDB-lite"/>
    </source>
</evidence>
<keyword evidence="3" id="KW-0732">Signal</keyword>
<dbReference type="Pfam" id="PF03534">
    <property type="entry name" value="SpvB"/>
    <property type="match status" value="1"/>
</dbReference>
<evidence type="ECO:0000259" key="6">
    <source>
        <dbReference type="Pfam" id="PF15649"/>
    </source>
</evidence>
<dbReference type="SUPFAM" id="SSF69318">
    <property type="entry name" value="Integrin alpha N-terminal domain"/>
    <property type="match status" value="1"/>
</dbReference>
<organism evidence="7 8">
    <name type="scientific">Candidatus Ryanbacteria bacterium RIFCSPHIGHO2_01_FULL_48_27</name>
    <dbReference type="NCBI Taxonomy" id="1802115"/>
    <lineage>
        <taxon>Bacteria</taxon>
        <taxon>Candidatus Ryaniibacteriota</taxon>
    </lineage>
</organism>
<dbReference type="InterPro" id="IPR028994">
    <property type="entry name" value="Integrin_alpha_N"/>
</dbReference>
<evidence type="ECO:0000256" key="1">
    <source>
        <dbReference type="ARBA" id="ARBA00004613"/>
    </source>
</evidence>
<gene>
    <name evidence="7" type="ORF">A2756_01205</name>
</gene>
<dbReference type="Pfam" id="PF15649">
    <property type="entry name" value="Tox-REase-7"/>
    <property type="match status" value="1"/>
</dbReference>
<sequence length="2602" mass="283159">MKKLNEIGGKLVSLFLAFVVLIQPMAVFAEEAVEVATTSTSSPQATSGQGGSNIILQAPSQNTQAPSVETSSGAAIAPKGAASSGGGGAALLSSGSSYGGDPHHEDERTALTRRLQADVGGFTGALTYQYPLAIPPGRKNMQPEAALSYSSEDTSEISSFGYGWSFPVPYIERVAKEGVDRLYSRTYFSSSFDGDLASTTGNYYAPKVENGDFRKYEFATSSSGWTVTDKSGTVYTFGSAASSRQDDPDNSYKVFRWYVSEVRDTNDNYIEYTYYKNNGQIYPSAITYTGSGVADGIFELGFSREARNDIATSTQAGFPIVSNERVSEIQAKIAGSWVRKYTLAYTTGTDSIRSLLLSITETGKDESGSTIALPATSFHYMGSLRDWDQDYDIPTEALNGSGQDNGLRAVDINADGFTDFVHARETDPLHVYINRGNGTFADDTSSSTFPYIFVKTSGEDLGLRFADVNADGFPDLLRAKYGENKYLYINNGDGTWTQKDVSSSLPHFFVGSSGEDLAVRLADMNGDGLVDFLRAKGGEDRYIYINKGNGEAWVEHNVSTSFPYDFLTSTGEDTGVRLVDISGDGLVDFLRAKEGGNRYIYINNGDETWSEHDVSTTLPHFFVNSSGQDIGVRFADMNGDGLLDFIRAKEGENRELYINNGNGTWDTENVSTTFPHYFIKSDGSDSAARILDLDGDGVADLGRADATEKKGYTNDNTRSDILSRITHSEGGMTQVTYKPTSQYRANSGGGLNPDLPFIIYTVSEMAQNNGVATTSATTYSYNGGRYYFNTPFDRKFAGFASTTATDAAGHVTKTFYHQGNTSDSTHGEYSDHASKIGKSYRVEKYDNANNLYAKTIQKWESYNLGAHRDFVKLTRTTDSAYDGDSDHADKAEEYAYSDANGNLTQKVEWGRVTGSDDGTFSDTGSDKFTTAISYAASTTPYIIAHPSMETITDQSAVKVKESKYYYDSLANGSVDKGNETKREFWKVSSTYIDIEHTYNAYGLATQEKDPRDKATNFTYDPFNLYVATSTNPLSHVTGYVYDYSLGKPKRTINPNGHTFETVYDALDRVSTQKQPDITTPSTSVTKTTYTYTDTAPRSVQKRENLDGSTSFDTYTYYDGLGRVVQERREGESWYAARDFIYNNRDLLQKESLPYFSSGSSKTTATTTAALFTAYAYDALRRPSSIANVVGTTTYAYDDWRATTTDPLGHAKGARRDAYGNLTQVDEHNGSANYTTTYAYDYLRDLTKITDALGNVRNFTYDGLARRTAAEDLHAAGDATYGSWSYAFDDAGNISSYTNPEAKTVNFTYDDINRALSEDFTGAGGTEITYAYDSCTYGKGQLCAATTSASGLTYTYTPLGARAKEIGNISSTKYTTLFDYDRQGNQTKITYPDSAEATYAYNTAGLLESVSRKESGGSSVSVITNFDYTPTGQITSQQFANGATTMRTYDKAKLYRLQHLRTDFTGGMGGAGAEEDAGYLVEQPETTIDLDPGSVLPDADPVLVPDTAPTADTTAPETPEPETSTLPEEPAEVEILPDPVITEDLATPSATSTSESLAPEMLVRETPAQVASTTEPLALASELVQKAPASHLAAEYYKNQTIQSEYVLEHAAFSKTKGDLEITIGDKDTKTFTPKATFEKWGEVSLSVTPEMSGLAKESLALQDEKIVWDDGERQVRFYDLASGATEDGEYEIDVILPAKPKSNVVSFDIQTKNLDFFYQPPLDEEPMDENAVQCTATRCADEEGNTIAERPENVVGSYAVYYEGGKSGDYSLSGGKNYRTGKVFHIYRPKVIDANGKSVWGELRIDTAIGKLTVTVPQEFLDTAVYPVTVDPTFGNTSTQSTSLATAANQWRGLTATAPENGTVSKITVYTAYNGSKSCSSDTDMKAVLVNSSLTIVTNGVGGTECATWSSFSWKDMTYSTLPSISSGSTYYIGEVSDNSNNLLKYDVAGAGSSYRDNTNSFSSPTNPTDATSLTTYFSIYATYTATSTNTAPTAPTSLLTEGQTDPTNITDPTPEFSAIYNDSDSGDQANKYRIQVSTSSLGYWGDSFWDSGTSTMATTTAGTRSPELVYGGSTLASSTTYYWRIKFSDDDGATGAWSTATSTFSLAASGGGGTSTPPAVDVVQDFTYTYDAGGNITKVVDISETNTKKTMDYIYDDLYRLTSASSTLATTTQSNYKQTYTYSSIGNLTSKSDVGSYTYAGDTGSLYANPHAATSINGVTQTYSKPGNLLGNGTWNYRWDYRNQLQRATTTSALSSFGYDYTGQRVFLKEGGVGTTTMPNKLYSTSSATTTKHIYANNMLIATVETAGGTTTIAYIHSDHLGGTSAVTNDHRDLIQVADYYPYGSLRFNSQYAEFNERRKFTGYELDQSTGLNYAGARYQSGTEGRFTSQDPVFWEVGQTADGKAVLLNPQAQNSYSYAEGNPIVKSDPTGRSAAGAPVSPWVIPFYALISPVQGSYDPVYESEEYAAQSRFPSPTDLVLGFSTPGGGKGASWIAKNRELGAIGEKAAGIIKNTEKIPSMTNPGSSRIPDILDHNTKVIGDVKNVNYQSFTSQLRDFADYAQKNSYRFVLTVDERTKISQTLRQIGEKLEVIRKDLNNRKN</sequence>
<accession>A0A1G2G4P3</accession>
<feature type="compositionally biased region" description="Polar residues" evidence="5">
    <location>
        <begin position="2002"/>
        <end position="2012"/>
    </location>
</feature>
<keyword evidence="2" id="KW-0964">Secreted</keyword>
<dbReference type="STRING" id="1802115.A2756_01205"/>
<dbReference type="PANTHER" id="PTHR32305">
    <property type="match status" value="1"/>
</dbReference>
<feature type="compositionally biased region" description="Low complexity" evidence="5">
    <location>
        <begin position="1504"/>
        <end position="1527"/>
    </location>
</feature>
<feature type="region of interest" description="Disordered" evidence="5">
    <location>
        <begin position="1994"/>
        <end position="2016"/>
    </location>
</feature>
<dbReference type="InterPro" id="IPR003284">
    <property type="entry name" value="Sal_SpvB"/>
</dbReference>
<dbReference type="Gene3D" id="2.180.10.10">
    <property type="entry name" value="RHS repeat-associated core"/>
    <property type="match status" value="3"/>
</dbReference>
<dbReference type="GO" id="GO:0005576">
    <property type="term" value="C:extracellular region"/>
    <property type="evidence" value="ECO:0007669"/>
    <property type="project" value="UniProtKB-SubCell"/>
</dbReference>
<protein>
    <recommendedName>
        <fullName evidence="6">Tox-REase-7 domain-containing protein</fullName>
    </recommendedName>
</protein>
<dbReference type="PANTHER" id="PTHR32305:SF17">
    <property type="entry name" value="TRNA NUCLEASE WAPA"/>
    <property type="match status" value="1"/>
</dbReference>
<dbReference type="InterPro" id="IPR050708">
    <property type="entry name" value="T6SS_VgrG/RHS"/>
</dbReference>
<dbReference type="Pfam" id="PF13517">
    <property type="entry name" value="FG-GAP_3"/>
    <property type="match status" value="2"/>
</dbReference>
<keyword evidence="4" id="KW-0843">Virulence</keyword>
<dbReference type="EMBL" id="MHNL01000007">
    <property type="protein sequence ID" value="OGZ45223.1"/>
    <property type="molecule type" value="Genomic_DNA"/>
</dbReference>
<dbReference type="InterPro" id="IPR028903">
    <property type="entry name" value="Tox-REase-7_dom"/>
</dbReference>
<reference evidence="7 8" key="1">
    <citation type="journal article" date="2016" name="Nat. Commun.">
        <title>Thousands of microbial genomes shed light on interconnected biogeochemical processes in an aquifer system.</title>
        <authorList>
            <person name="Anantharaman K."/>
            <person name="Brown C.T."/>
            <person name="Hug L.A."/>
            <person name="Sharon I."/>
            <person name="Castelle C.J."/>
            <person name="Probst A.J."/>
            <person name="Thomas B.C."/>
            <person name="Singh A."/>
            <person name="Wilkins M.J."/>
            <person name="Karaoz U."/>
            <person name="Brodie E.L."/>
            <person name="Williams K.H."/>
            <person name="Hubbard S.S."/>
            <person name="Banfield J.F."/>
        </authorList>
    </citation>
    <scope>NUCLEOTIDE SEQUENCE [LARGE SCALE GENOMIC DNA]</scope>
</reference>
<comment type="caution">
    <text evidence="7">The sequence shown here is derived from an EMBL/GenBank/DDBJ whole genome shotgun (WGS) entry which is preliminary data.</text>
</comment>
<feature type="compositionally biased region" description="Polar residues" evidence="5">
    <location>
        <begin position="60"/>
        <end position="70"/>
    </location>
</feature>
<evidence type="ECO:0000256" key="4">
    <source>
        <dbReference type="ARBA" id="ARBA00023026"/>
    </source>
</evidence>
<feature type="compositionally biased region" description="Low complexity" evidence="5">
    <location>
        <begin position="71"/>
        <end position="80"/>
    </location>
</feature>
<evidence type="ECO:0000313" key="7">
    <source>
        <dbReference type="EMBL" id="OGZ45223.1"/>
    </source>
</evidence>
<dbReference type="InterPro" id="IPR022385">
    <property type="entry name" value="Rhs_assc_core"/>
</dbReference>
<evidence type="ECO:0000256" key="2">
    <source>
        <dbReference type="ARBA" id="ARBA00022525"/>
    </source>
</evidence>
<dbReference type="NCBIfam" id="TIGR03696">
    <property type="entry name" value="Rhs_assc_core"/>
    <property type="match status" value="1"/>
</dbReference>
<feature type="region of interest" description="Disordered" evidence="5">
    <location>
        <begin position="1494"/>
        <end position="1530"/>
    </location>
</feature>
<comment type="subcellular location">
    <subcellularLocation>
        <location evidence="1">Secreted</location>
    </subcellularLocation>
</comment>
<dbReference type="GO" id="GO:0005737">
    <property type="term" value="C:cytoplasm"/>
    <property type="evidence" value="ECO:0007669"/>
    <property type="project" value="InterPro"/>
</dbReference>
<feature type="domain" description="Tox-REase-7" evidence="6">
    <location>
        <begin position="2502"/>
        <end position="2583"/>
    </location>
</feature>
<evidence type="ECO:0000256" key="3">
    <source>
        <dbReference type="ARBA" id="ARBA00022729"/>
    </source>
</evidence>
<dbReference type="Proteomes" id="UP000177785">
    <property type="component" value="Unassembled WGS sequence"/>
</dbReference>
<name>A0A1G2G4P3_9BACT</name>
<feature type="region of interest" description="Disordered" evidence="5">
    <location>
        <begin position="60"/>
        <end position="80"/>
    </location>
</feature>
<dbReference type="Pfam" id="PF25788">
    <property type="entry name" value="Ig_Rha78A_N"/>
    <property type="match status" value="1"/>
</dbReference>
<evidence type="ECO:0000313" key="8">
    <source>
        <dbReference type="Proteomes" id="UP000177785"/>
    </source>
</evidence>
<dbReference type="InterPro" id="IPR013517">
    <property type="entry name" value="FG-GAP"/>
</dbReference>